<evidence type="ECO:0000256" key="13">
    <source>
        <dbReference type="PIRSR" id="PIRSR037911-1"/>
    </source>
</evidence>
<reference evidence="20" key="1">
    <citation type="submission" date="2025-08" db="UniProtKB">
        <authorList>
            <consortium name="RefSeq"/>
        </authorList>
    </citation>
    <scope>IDENTIFICATION</scope>
</reference>
<protein>
    <recommendedName>
        <fullName evidence="3 12">Histone deacetylase</fullName>
        <ecNumber evidence="3 12">3.5.1.98</ecNumber>
    </recommendedName>
</protein>
<feature type="compositionally biased region" description="Acidic residues" evidence="16">
    <location>
        <begin position="562"/>
        <end position="571"/>
    </location>
</feature>
<feature type="region of interest" description="Disordered" evidence="16">
    <location>
        <begin position="133"/>
        <end position="166"/>
    </location>
</feature>
<dbReference type="InterPro" id="IPR037138">
    <property type="entry name" value="His_deacetylse_dom_sf"/>
</dbReference>
<evidence type="ECO:0000256" key="15">
    <source>
        <dbReference type="PIRSR" id="PIRSR037911-3"/>
    </source>
</evidence>
<evidence type="ECO:0000259" key="17">
    <source>
        <dbReference type="Pfam" id="PF00850"/>
    </source>
</evidence>
<feature type="domain" description="Histone deacetylase glutamine rich N-terminal" evidence="18">
    <location>
        <begin position="62"/>
        <end position="152"/>
    </location>
</feature>
<evidence type="ECO:0000256" key="16">
    <source>
        <dbReference type="SAM" id="MobiDB-lite"/>
    </source>
</evidence>
<accession>A0A6P6F1B9</accession>
<evidence type="ECO:0000256" key="10">
    <source>
        <dbReference type="ARBA" id="ARBA00023163"/>
    </source>
</evidence>
<dbReference type="Gene3D" id="3.40.800.20">
    <property type="entry name" value="Histone deacetylase domain"/>
    <property type="match status" value="1"/>
</dbReference>
<dbReference type="GO" id="GO:0141221">
    <property type="term" value="F:histone deacetylase activity, hydrolytic mechanism"/>
    <property type="evidence" value="ECO:0007669"/>
    <property type="project" value="UniProtKB-EC"/>
</dbReference>
<evidence type="ECO:0000259" key="18">
    <source>
        <dbReference type="Pfam" id="PF12203"/>
    </source>
</evidence>
<feature type="compositionally biased region" description="Basic and acidic residues" evidence="16">
    <location>
        <begin position="133"/>
        <end position="163"/>
    </location>
</feature>
<evidence type="ECO:0000313" key="20">
    <source>
        <dbReference type="RefSeq" id="XP_023578018.1"/>
    </source>
</evidence>
<evidence type="ECO:0000256" key="4">
    <source>
        <dbReference type="ARBA" id="ARBA00022491"/>
    </source>
</evidence>
<dbReference type="Proteomes" id="UP000515203">
    <property type="component" value="Unplaced"/>
</dbReference>
<feature type="domain" description="Histone deacetylase" evidence="17">
    <location>
        <begin position="674"/>
        <end position="986"/>
    </location>
</feature>
<dbReference type="SUPFAM" id="SSF52768">
    <property type="entry name" value="Arginase/deacetylase"/>
    <property type="match status" value="1"/>
</dbReference>
<comment type="similarity">
    <text evidence="2 12">Belongs to the histone deacetylase family. HD type 2 subfamily.</text>
</comment>
<feature type="region of interest" description="Disordered" evidence="16">
    <location>
        <begin position="1053"/>
        <end position="1078"/>
    </location>
</feature>
<dbReference type="FunFam" id="3.40.800.20:FF:000002">
    <property type="entry name" value="Histone deacetylase"/>
    <property type="match status" value="1"/>
</dbReference>
<feature type="region of interest" description="Disordered" evidence="16">
    <location>
        <begin position="558"/>
        <end position="584"/>
    </location>
</feature>
<evidence type="ECO:0000256" key="7">
    <source>
        <dbReference type="ARBA" id="ARBA00022833"/>
    </source>
</evidence>
<keyword evidence="7 14" id="KW-0862">Zinc</keyword>
<dbReference type="PIRSF" id="PIRSF037911">
    <property type="entry name" value="HDAC_II_euk"/>
    <property type="match status" value="1"/>
</dbReference>
<evidence type="ECO:0000256" key="6">
    <source>
        <dbReference type="ARBA" id="ARBA00022801"/>
    </source>
</evidence>
<feature type="region of interest" description="Disordered" evidence="16">
    <location>
        <begin position="507"/>
        <end position="531"/>
    </location>
</feature>
<dbReference type="Gene3D" id="6.10.250.1550">
    <property type="match status" value="1"/>
</dbReference>
<feature type="binding site" evidence="14">
    <location>
        <position position="668"/>
    </location>
    <ligand>
        <name>Zn(2+)</name>
        <dbReference type="ChEBI" id="CHEBI:29105"/>
    </ligand>
</feature>
<organism evidence="19 20">
    <name type="scientific">Octodon degus</name>
    <name type="common">Degu</name>
    <name type="synonym">Sciurus degus</name>
    <dbReference type="NCBI Taxonomy" id="10160"/>
    <lineage>
        <taxon>Eukaryota</taxon>
        <taxon>Metazoa</taxon>
        <taxon>Chordata</taxon>
        <taxon>Craniata</taxon>
        <taxon>Vertebrata</taxon>
        <taxon>Euteleostomi</taxon>
        <taxon>Mammalia</taxon>
        <taxon>Eutheria</taxon>
        <taxon>Euarchontoglires</taxon>
        <taxon>Glires</taxon>
        <taxon>Rodentia</taxon>
        <taxon>Hystricomorpha</taxon>
        <taxon>Octodontidae</taxon>
        <taxon>Octodon</taxon>
    </lineage>
</organism>
<evidence type="ECO:0000256" key="14">
    <source>
        <dbReference type="PIRSR" id="PIRSR037911-2"/>
    </source>
</evidence>
<evidence type="ECO:0000256" key="2">
    <source>
        <dbReference type="ARBA" id="ARBA00007738"/>
    </source>
</evidence>
<keyword evidence="8 12" id="KW-0156">Chromatin regulator</keyword>
<feature type="compositionally biased region" description="Basic and acidic residues" evidence="16">
    <location>
        <begin position="259"/>
        <end position="274"/>
    </location>
</feature>
<evidence type="ECO:0000256" key="8">
    <source>
        <dbReference type="ARBA" id="ARBA00022853"/>
    </source>
</evidence>
<dbReference type="GO" id="GO:0046872">
    <property type="term" value="F:metal ion binding"/>
    <property type="evidence" value="ECO:0007669"/>
    <property type="project" value="UniProtKB-KW"/>
</dbReference>
<feature type="compositionally biased region" description="Low complexity" evidence="16">
    <location>
        <begin position="290"/>
        <end position="311"/>
    </location>
</feature>
<keyword evidence="19" id="KW-1185">Reference proteome</keyword>
<dbReference type="Pfam" id="PF00850">
    <property type="entry name" value="Hist_deacetyl"/>
    <property type="match status" value="1"/>
</dbReference>
<feature type="compositionally biased region" description="Basic and acidic residues" evidence="16">
    <location>
        <begin position="516"/>
        <end position="531"/>
    </location>
</feature>
<keyword evidence="11" id="KW-0539">Nucleus</keyword>
<sequence>MSSQSHPDGLSGRDQPVELLNPARVNHMPSTVDVATALPLQVAPAAVPMDLRLDHQFSLPVAEPALREQQLQQELLALKQKQQIQRQILIAEFQRQHEQLSRQHEAQLHEHIKQQQEMLALKHQQELLEHQRKLERHRQEQELEKQHREQKLQQLKNKEKGKESAVASTEVKMKLQEFVLNKKKALAHRNLNQCISSDPRFWYGKTQHSSLDQSSPPQTGVSASYNHPVLGMYDAKDDFPLRKTASEPNLKLRSRLKQKVAERRSSPLLRRKDGPVVTALKKRPLDVTDSACSSAPGSGPSSPNSSSGNVSTENGISSTMPSVPAETSLAHRLVTREASVAPLPLYTSPSLPNITLGLPATGPSAGTAAQQDAERLALPALQQRISLFPGTHLAPYLGASPLERDGGAAHNPLLQHMVLLEQPPTQTPLVTGLGALPLHTQPLVGADRVSPSMHKLRQHRPLGRTQSAPLPQSAQALQHLVIQQQHQQFLEKHKQHFQQQQLHMGKIIPKPSEPARQPESHPEETEEELREHQALLDEPYLDRLPGQKEAHALAVQVKQEPIESEEEEVEPEREADPGQRPPSEQELLFRQQALLLEQQRIHQLRTYQASMEAAGIPVSFSSHRPLSRAQSSPASATFPVTVQEPPSKPRFTTGLVYDTLMLKHQCACGNTNSHPEHAGRIQSIWSRLQETGLRSKCECVRGRKATLEELQTVHSEAHTLLYGTNPLNRQKLDSSLTSVFVRLPCGGVGVDSDTIWNEVHSSGAARLAVGCVVELVFKVATGELKNGFAVVRPPGHHAEESTPMGFCYFNSVAVAARLLQQRLNVSRILIVDWDVHHGNGTQQAFYSDPSVLYVSLHRYDDGNFFPGSGAPDEVGTGPGMGFNVNMAFAGGLDPPMGDTEYLAAFRTVVMPIANEFAPDVVLVSSGFDAVEGHPTPLGGYNLSAKCFGYLTKQLMGLAGGRIVLALEGGHDLTAICDASEACVSALLGNELEPLPEKVLQQRPNANAVRSMEKVMEIHSKYWRCLQRLASTVGHSLIEAQKCENEEAETVTAMASLSVGVKPTEKRPEEEPMEEEPPL</sequence>
<dbReference type="InterPro" id="IPR000286">
    <property type="entry name" value="HDACs"/>
</dbReference>
<evidence type="ECO:0000256" key="9">
    <source>
        <dbReference type="ARBA" id="ARBA00023015"/>
    </source>
</evidence>
<dbReference type="GeneID" id="101578139"/>
<comment type="function">
    <text evidence="12">Responsible for the deacetylation of lysine residues on the N-terminal part of the core histones (H2A, H2B, H3 and H4). Histone deacetylation gives a tag for epigenetic repression and plays an important role in transcriptional regulation, cell cycle progression and developmental events.</text>
</comment>
<feature type="compositionally biased region" description="Polar residues" evidence="16">
    <location>
        <begin position="206"/>
        <end position="225"/>
    </location>
</feature>
<keyword evidence="6 12" id="KW-0378">Hydrolase</keyword>
<evidence type="ECO:0000256" key="5">
    <source>
        <dbReference type="ARBA" id="ARBA00022723"/>
    </source>
</evidence>
<feature type="compositionally biased region" description="Polar residues" evidence="16">
    <location>
        <begin position="312"/>
        <end position="321"/>
    </location>
</feature>
<dbReference type="InterPro" id="IPR024643">
    <property type="entry name" value="Hist_deacetylase_Gln_rich_N"/>
</dbReference>
<comment type="catalytic activity">
    <reaction evidence="12">
        <text>N(6)-acetyl-L-lysyl-[histone] + H2O = L-lysyl-[histone] + acetate</text>
        <dbReference type="Rhea" id="RHEA:58196"/>
        <dbReference type="Rhea" id="RHEA-COMP:9845"/>
        <dbReference type="Rhea" id="RHEA-COMP:11338"/>
        <dbReference type="ChEBI" id="CHEBI:15377"/>
        <dbReference type="ChEBI" id="CHEBI:29969"/>
        <dbReference type="ChEBI" id="CHEBI:30089"/>
        <dbReference type="ChEBI" id="CHEBI:61930"/>
        <dbReference type="EC" id="3.5.1.98"/>
    </reaction>
</comment>
<evidence type="ECO:0000256" key="3">
    <source>
        <dbReference type="ARBA" id="ARBA00012111"/>
    </source>
</evidence>
<dbReference type="InterPro" id="IPR046949">
    <property type="entry name" value="HDAC4/5/7/9"/>
</dbReference>
<proteinExistence type="inferred from homology"/>
<dbReference type="PRINTS" id="PR01270">
    <property type="entry name" value="HDASUPER"/>
</dbReference>
<keyword evidence="5 14" id="KW-0479">Metal-binding</keyword>
<dbReference type="InterPro" id="IPR023696">
    <property type="entry name" value="Ureohydrolase_dom_sf"/>
</dbReference>
<dbReference type="CDD" id="cd10162">
    <property type="entry name" value="ClassIIa_HDAC4_Gln-rich-N"/>
    <property type="match status" value="1"/>
</dbReference>
<dbReference type="CDD" id="cd10006">
    <property type="entry name" value="HDAC4"/>
    <property type="match status" value="1"/>
</dbReference>
<keyword evidence="10 12" id="KW-0804">Transcription</keyword>
<dbReference type="PANTHER" id="PTHR45364:SF13">
    <property type="entry name" value="HISTONE DEACETYLASE"/>
    <property type="match status" value="1"/>
</dbReference>
<evidence type="ECO:0000256" key="1">
    <source>
        <dbReference type="ARBA" id="ARBA00004123"/>
    </source>
</evidence>
<feature type="binding site" evidence="14">
    <location>
        <position position="745"/>
    </location>
    <ligand>
        <name>Zn(2+)</name>
        <dbReference type="ChEBI" id="CHEBI:29105"/>
    </ligand>
</feature>
<feature type="region of interest" description="Disordered" evidence="16">
    <location>
        <begin position="206"/>
        <end position="226"/>
    </location>
</feature>
<dbReference type="GO" id="GO:0005634">
    <property type="term" value="C:nucleus"/>
    <property type="evidence" value="ECO:0007669"/>
    <property type="project" value="UniProtKB-SubCell"/>
</dbReference>
<feature type="binding site" evidence="14">
    <location>
        <position position="674"/>
    </location>
    <ligand>
        <name>Zn(2+)</name>
        <dbReference type="ChEBI" id="CHEBI:29105"/>
    </ligand>
</feature>
<feature type="active site" evidence="13">
    <location>
        <position position="797"/>
    </location>
</feature>
<name>A0A6P6F1B9_OCTDE</name>
<evidence type="ECO:0000313" key="19">
    <source>
        <dbReference type="Proteomes" id="UP000515203"/>
    </source>
</evidence>
<keyword evidence="9 12" id="KW-0805">Transcription regulation</keyword>
<evidence type="ECO:0000256" key="11">
    <source>
        <dbReference type="ARBA" id="ARBA00023242"/>
    </source>
</evidence>
<dbReference type="CTD" id="9759"/>
<dbReference type="Pfam" id="PF12203">
    <property type="entry name" value="HDAC4_Gln"/>
    <property type="match status" value="1"/>
</dbReference>
<feature type="region of interest" description="Disordered" evidence="16">
    <location>
        <begin position="240"/>
        <end position="328"/>
    </location>
</feature>
<dbReference type="PANTHER" id="PTHR45364">
    <property type="entry name" value="HISTONE DEACETYLASE 9-RELATED"/>
    <property type="match status" value="1"/>
</dbReference>
<dbReference type="AlphaFoldDB" id="A0A6P6F1B9"/>
<dbReference type="EC" id="3.5.1.98" evidence="3 12"/>
<dbReference type="GO" id="GO:0000122">
    <property type="term" value="P:negative regulation of transcription by RNA polymerase II"/>
    <property type="evidence" value="ECO:0007669"/>
    <property type="project" value="InterPro"/>
</dbReference>
<comment type="subcellular location">
    <subcellularLocation>
        <location evidence="1 12">Nucleus</location>
    </subcellularLocation>
</comment>
<keyword evidence="4 12" id="KW-0678">Repressor</keyword>
<dbReference type="RefSeq" id="XP_023578018.1">
    <property type="nucleotide sequence ID" value="XM_023722250.1"/>
</dbReference>
<feature type="site" description="Contributes to catalysis" evidence="15">
    <location>
        <position position="970"/>
    </location>
</feature>
<dbReference type="InterPro" id="IPR023801">
    <property type="entry name" value="His_deacetylse_dom"/>
</dbReference>
<gene>
    <name evidence="20" type="primary">Hdac4</name>
</gene>
<evidence type="ECO:0000256" key="12">
    <source>
        <dbReference type="PIRNR" id="PIRNR037911"/>
    </source>
</evidence>
<feature type="binding site" evidence="14">
    <location>
        <position position="666"/>
    </location>
    <ligand>
        <name>Zn(2+)</name>
        <dbReference type="ChEBI" id="CHEBI:29105"/>
    </ligand>
</feature>